<dbReference type="Pfam" id="PF01594">
    <property type="entry name" value="AI-2E_transport"/>
    <property type="match status" value="1"/>
</dbReference>
<evidence type="ECO:0000256" key="4">
    <source>
        <dbReference type="ARBA" id="ARBA00022989"/>
    </source>
</evidence>
<keyword evidence="4 7" id="KW-1133">Transmembrane helix</keyword>
<feature type="transmembrane region" description="Helical" evidence="7">
    <location>
        <begin position="7"/>
        <end position="26"/>
    </location>
</feature>
<name>A0ABU7XGA1_9HYPH</name>
<evidence type="ECO:0000256" key="3">
    <source>
        <dbReference type="ARBA" id="ARBA00022692"/>
    </source>
</evidence>
<evidence type="ECO:0000313" key="8">
    <source>
        <dbReference type="EMBL" id="MEF3366418.1"/>
    </source>
</evidence>
<dbReference type="Proteomes" id="UP001350748">
    <property type="component" value="Unassembled WGS sequence"/>
</dbReference>
<dbReference type="RefSeq" id="WP_332081430.1">
    <property type="nucleotide sequence ID" value="NZ_JAZHYN010000017.1"/>
</dbReference>
<organism evidence="8 9">
    <name type="scientific">Methylocystis borbori</name>
    <dbReference type="NCBI Taxonomy" id="3118750"/>
    <lineage>
        <taxon>Bacteria</taxon>
        <taxon>Pseudomonadati</taxon>
        <taxon>Pseudomonadota</taxon>
        <taxon>Alphaproteobacteria</taxon>
        <taxon>Hyphomicrobiales</taxon>
        <taxon>Methylocystaceae</taxon>
        <taxon>Methylocystis</taxon>
    </lineage>
</organism>
<accession>A0ABU7XGA1</accession>
<evidence type="ECO:0000313" key="9">
    <source>
        <dbReference type="Proteomes" id="UP001350748"/>
    </source>
</evidence>
<protein>
    <submittedName>
        <fullName evidence="8">AI-2E family transporter</fullName>
    </submittedName>
</protein>
<dbReference type="InterPro" id="IPR002549">
    <property type="entry name" value="AI-2E-like"/>
</dbReference>
<sequence length="612" mass="65491">MHARAGIIHAAAHLFIGFVVILALIYGRAVLLPLALAAFLAFILTPIVSWLAQLRFPRPAAVAVVMAAFIALTLLASAVFSSQVLELTGSLSTYRNNISEKLRSFSGSSTHTIALKRAADAIDGLRHEFQAQIPKASPDDPIRVVVEKESAAGFSGILSALQSTLGPLEAMALTLLYASVLLTEHYDIVDRLVRLAGANYITESTAALYEAGSRISRLFLSQAVINSAFGLFIGIALWLLGIPNGPLWGMSVAVLRFIPWFGVVLGAGPPILLAAAITPHWELVYAVLGLFAGGEFVLSHVIEPRALGRHTGLSPLAVIAAASFWSVVWGPVGVVLSAPLTVALVVLGDYVPALKFLSLLLGDRAPLSPAQEYYRRLLSGDSAAAVERFEHTIEGRSPVDAADLMVLPALRLAANDYRDDRVSAAKAQELAETMEDFQDIILNAFTDERRETPPSSADRAPCVVLPAHGPVDRMAAFFTAFMLSHFSHARATAIRENSGMMALSSLKKEEPPETIDTILLVSVGGVAQTHMRLLARRAAADFPQSRILVCDWGDAPAEIEAERGLPERIVRCESLSQASRLLAYAYSARKSEPPAPATPPNAASAPVKRSVA</sequence>
<reference evidence="8 9" key="1">
    <citation type="submission" date="2024-02" db="EMBL/GenBank/DDBJ databases">
        <authorList>
            <person name="Grouzdev D."/>
        </authorList>
    </citation>
    <scope>NUCLEOTIDE SEQUENCE [LARGE SCALE GENOMIC DNA]</scope>
    <source>
        <strain evidence="8 9">9N</strain>
    </source>
</reference>
<keyword evidence="5 7" id="KW-0472">Membrane</keyword>
<gene>
    <name evidence="8" type="ORF">V3H18_07715</name>
</gene>
<keyword evidence="9" id="KW-1185">Reference proteome</keyword>
<evidence type="ECO:0000256" key="5">
    <source>
        <dbReference type="ARBA" id="ARBA00023136"/>
    </source>
</evidence>
<feature type="transmembrane region" description="Helical" evidence="7">
    <location>
        <begin position="283"/>
        <end position="301"/>
    </location>
</feature>
<evidence type="ECO:0000256" key="2">
    <source>
        <dbReference type="ARBA" id="ARBA00009773"/>
    </source>
</evidence>
<proteinExistence type="inferred from homology"/>
<evidence type="ECO:0000256" key="7">
    <source>
        <dbReference type="SAM" id="Phobius"/>
    </source>
</evidence>
<comment type="subcellular location">
    <subcellularLocation>
        <location evidence="1">Membrane</location>
        <topology evidence="1">Multi-pass membrane protein</topology>
    </subcellularLocation>
</comment>
<feature type="transmembrane region" description="Helical" evidence="7">
    <location>
        <begin position="219"/>
        <end position="241"/>
    </location>
</feature>
<feature type="transmembrane region" description="Helical" evidence="7">
    <location>
        <begin position="253"/>
        <end position="277"/>
    </location>
</feature>
<feature type="transmembrane region" description="Helical" evidence="7">
    <location>
        <begin position="32"/>
        <end position="52"/>
    </location>
</feature>
<feature type="region of interest" description="Disordered" evidence="6">
    <location>
        <begin position="589"/>
        <end position="612"/>
    </location>
</feature>
<comment type="caution">
    <text evidence="8">The sequence shown here is derived from an EMBL/GenBank/DDBJ whole genome shotgun (WGS) entry which is preliminary data.</text>
</comment>
<dbReference type="EMBL" id="JAZHYN010000017">
    <property type="protein sequence ID" value="MEF3366418.1"/>
    <property type="molecule type" value="Genomic_DNA"/>
</dbReference>
<comment type="similarity">
    <text evidence="2">Belongs to the autoinducer-2 exporter (AI-2E) (TC 2.A.86) family.</text>
</comment>
<keyword evidence="3 7" id="KW-0812">Transmembrane</keyword>
<feature type="transmembrane region" description="Helical" evidence="7">
    <location>
        <begin position="59"/>
        <end position="80"/>
    </location>
</feature>
<evidence type="ECO:0000256" key="6">
    <source>
        <dbReference type="SAM" id="MobiDB-lite"/>
    </source>
</evidence>
<evidence type="ECO:0000256" key="1">
    <source>
        <dbReference type="ARBA" id="ARBA00004141"/>
    </source>
</evidence>